<evidence type="ECO:0000313" key="3">
    <source>
        <dbReference type="EMBL" id="KAB0677405.1"/>
    </source>
</evidence>
<evidence type="ECO:0000259" key="2">
    <source>
        <dbReference type="Pfam" id="PF00248"/>
    </source>
</evidence>
<dbReference type="InterPro" id="IPR036812">
    <property type="entry name" value="NAD(P)_OxRdtase_dom_sf"/>
</dbReference>
<name>A0A7V7TVE4_9HYPH</name>
<reference evidence="3 4" key="1">
    <citation type="submission" date="2019-09" db="EMBL/GenBank/DDBJ databases">
        <title>YIM 132180 draft genome.</title>
        <authorList>
            <person name="Zhang K."/>
        </authorList>
    </citation>
    <scope>NUCLEOTIDE SEQUENCE [LARGE SCALE GENOMIC DNA]</scope>
    <source>
        <strain evidence="3 4">YIM 132180</strain>
    </source>
</reference>
<dbReference type="RefSeq" id="WP_150972323.1">
    <property type="nucleotide sequence ID" value="NZ_VZDO01000017.1"/>
</dbReference>
<dbReference type="Pfam" id="PF00248">
    <property type="entry name" value="Aldo_ket_red"/>
    <property type="match status" value="1"/>
</dbReference>
<dbReference type="PANTHER" id="PTHR43364">
    <property type="entry name" value="NADH-SPECIFIC METHYLGLYOXAL REDUCTASE-RELATED"/>
    <property type="match status" value="1"/>
</dbReference>
<proteinExistence type="predicted"/>
<dbReference type="GO" id="GO:0016491">
    <property type="term" value="F:oxidoreductase activity"/>
    <property type="evidence" value="ECO:0007669"/>
    <property type="project" value="UniProtKB-KW"/>
</dbReference>
<dbReference type="EMBL" id="VZDO01000017">
    <property type="protein sequence ID" value="KAB0677405.1"/>
    <property type="molecule type" value="Genomic_DNA"/>
</dbReference>
<dbReference type="PRINTS" id="PR00069">
    <property type="entry name" value="ALDKETRDTASE"/>
</dbReference>
<dbReference type="InterPro" id="IPR023210">
    <property type="entry name" value="NADP_OxRdtase_dom"/>
</dbReference>
<dbReference type="AlphaFoldDB" id="A0A7V7TVE4"/>
<dbReference type="GO" id="GO:0005829">
    <property type="term" value="C:cytosol"/>
    <property type="evidence" value="ECO:0007669"/>
    <property type="project" value="TreeGrafter"/>
</dbReference>
<accession>A0A7V7TVE4</accession>
<keyword evidence="4" id="KW-1185">Reference proteome</keyword>
<sequence>MKTISFGSTGETVSRMCLGTMMFGRRCDEREADAILGLALDRGVTFLDTAAMYENGETEAILGRILAGRRDRFFITTKVHRSVDGATIRASIDESLARLRTDHVDLYMIHWPATGMRPAEMMEALNDVVAAGKARFVGFCNCPAWLFAHCNRIAAENGWAPLVCNQLPYNLLERGIEVEILPQAVAEGVAITTYRALLAGLLAGKYRPGEPLPSDARGQTDARIGDWLSRYGEGVAKLHAMAAEMGVQPGHLATAWVYGREGVSTPIVGVSSLEQLRSAIDGFELELAAEQRDRLSSFFGAEVKEEAGGRFPELRRSFELVSPRPAE</sequence>
<gene>
    <name evidence="3" type="ORF">F6X38_18630</name>
</gene>
<dbReference type="InterPro" id="IPR050523">
    <property type="entry name" value="AKR_Detox_Biosynth"/>
</dbReference>
<feature type="domain" description="NADP-dependent oxidoreductase" evidence="2">
    <location>
        <begin position="15"/>
        <end position="296"/>
    </location>
</feature>
<protein>
    <submittedName>
        <fullName evidence="3">Aldo/keto reductase</fullName>
    </submittedName>
</protein>
<organism evidence="3 4">
    <name type="scientific">Plantimonas leprariae</name>
    <dbReference type="NCBI Taxonomy" id="2615207"/>
    <lineage>
        <taxon>Bacteria</taxon>
        <taxon>Pseudomonadati</taxon>
        <taxon>Pseudomonadota</taxon>
        <taxon>Alphaproteobacteria</taxon>
        <taxon>Hyphomicrobiales</taxon>
        <taxon>Aurantimonadaceae</taxon>
        <taxon>Plantimonas</taxon>
    </lineage>
</organism>
<dbReference type="Proteomes" id="UP000432089">
    <property type="component" value="Unassembled WGS sequence"/>
</dbReference>
<dbReference type="PANTHER" id="PTHR43364:SF4">
    <property type="entry name" value="NAD(P)-LINKED OXIDOREDUCTASE SUPERFAMILY PROTEIN"/>
    <property type="match status" value="1"/>
</dbReference>
<evidence type="ECO:0000256" key="1">
    <source>
        <dbReference type="ARBA" id="ARBA00023002"/>
    </source>
</evidence>
<comment type="caution">
    <text evidence="3">The sequence shown here is derived from an EMBL/GenBank/DDBJ whole genome shotgun (WGS) entry which is preliminary data.</text>
</comment>
<keyword evidence="1" id="KW-0560">Oxidoreductase</keyword>
<dbReference type="InterPro" id="IPR020471">
    <property type="entry name" value="AKR"/>
</dbReference>
<dbReference type="SUPFAM" id="SSF51430">
    <property type="entry name" value="NAD(P)-linked oxidoreductase"/>
    <property type="match status" value="1"/>
</dbReference>
<dbReference type="Gene3D" id="3.20.20.100">
    <property type="entry name" value="NADP-dependent oxidoreductase domain"/>
    <property type="match status" value="1"/>
</dbReference>
<evidence type="ECO:0000313" key="4">
    <source>
        <dbReference type="Proteomes" id="UP000432089"/>
    </source>
</evidence>